<feature type="non-terminal residue" evidence="1">
    <location>
        <position position="1"/>
    </location>
</feature>
<dbReference type="EMBL" id="KI964263">
    <property type="protein sequence ID" value="EUC39738.1"/>
    <property type="molecule type" value="Genomic_DNA"/>
</dbReference>
<gene>
    <name evidence="1" type="ORF">COCMIDRAFT_110698</name>
</gene>
<protein>
    <recommendedName>
        <fullName evidence="3">Isopenicillin N synthase-like Fe(2+) 2OG dioxygenase domain-containing protein</fullName>
    </recommendedName>
</protein>
<dbReference type="HOGENOM" id="CLU_2542243_0_0_1"/>
<dbReference type="AlphaFoldDB" id="W6YQG4"/>
<dbReference type="SUPFAM" id="SSF51197">
    <property type="entry name" value="Clavaminate synthase-like"/>
    <property type="match status" value="1"/>
</dbReference>
<accession>W6YQG4</accession>
<dbReference type="RefSeq" id="XP_007693738.1">
    <property type="nucleotide sequence ID" value="XM_007695548.1"/>
</dbReference>
<dbReference type="KEGG" id="bor:COCMIDRAFT_110698"/>
<proteinExistence type="predicted"/>
<organism evidence="1 2">
    <name type="scientific">Bipolaris oryzae ATCC 44560</name>
    <dbReference type="NCBI Taxonomy" id="930090"/>
    <lineage>
        <taxon>Eukaryota</taxon>
        <taxon>Fungi</taxon>
        <taxon>Dikarya</taxon>
        <taxon>Ascomycota</taxon>
        <taxon>Pezizomycotina</taxon>
        <taxon>Dothideomycetes</taxon>
        <taxon>Pleosporomycetidae</taxon>
        <taxon>Pleosporales</taxon>
        <taxon>Pleosporineae</taxon>
        <taxon>Pleosporaceae</taxon>
        <taxon>Bipolaris</taxon>
    </lineage>
</organism>
<dbReference type="GeneID" id="19119643"/>
<reference evidence="1 2" key="1">
    <citation type="journal article" date="2013" name="PLoS Genet.">
        <title>Comparative genome structure, secondary metabolite, and effector coding capacity across Cochliobolus pathogens.</title>
        <authorList>
            <person name="Condon B.J."/>
            <person name="Leng Y."/>
            <person name="Wu D."/>
            <person name="Bushley K.E."/>
            <person name="Ohm R.A."/>
            <person name="Otillar R."/>
            <person name="Martin J."/>
            <person name="Schackwitz W."/>
            <person name="Grimwood J."/>
            <person name="MohdZainudin N."/>
            <person name="Xue C."/>
            <person name="Wang R."/>
            <person name="Manning V.A."/>
            <person name="Dhillon B."/>
            <person name="Tu Z.J."/>
            <person name="Steffenson B.J."/>
            <person name="Salamov A."/>
            <person name="Sun H."/>
            <person name="Lowry S."/>
            <person name="LaButti K."/>
            <person name="Han J."/>
            <person name="Copeland A."/>
            <person name="Lindquist E."/>
            <person name="Barry K."/>
            <person name="Schmutz J."/>
            <person name="Baker S.E."/>
            <person name="Ciuffetti L.M."/>
            <person name="Grigoriev I.V."/>
            <person name="Zhong S."/>
            <person name="Turgeon B.G."/>
        </authorList>
    </citation>
    <scope>NUCLEOTIDE SEQUENCE [LARGE SCALE GENOMIC DNA]</scope>
    <source>
        <strain evidence="1 2">ATCC 44560</strain>
    </source>
</reference>
<dbReference type="Gene3D" id="2.60.120.330">
    <property type="entry name" value="B-lactam Antibiotic, Isopenicillin N Synthase, Chain"/>
    <property type="match status" value="1"/>
</dbReference>
<name>W6YQG4_COCMI</name>
<keyword evidence="2" id="KW-1185">Reference proteome</keyword>
<dbReference type="Proteomes" id="UP000054032">
    <property type="component" value="Unassembled WGS sequence"/>
</dbReference>
<evidence type="ECO:0008006" key="3">
    <source>
        <dbReference type="Google" id="ProtNLM"/>
    </source>
</evidence>
<evidence type="ECO:0000313" key="1">
    <source>
        <dbReference type="EMBL" id="EUC39738.1"/>
    </source>
</evidence>
<evidence type="ECO:0000313" key="2">
    <source>
        <dbReference type="Proteomes" id="UP000054032"/>
    </source>
</evidence>
<sequence>LWKSTLHRVIYRGGDKYRISVLFFYELDFEAVVRPLEKCVQRAWGKRIHEGSAYGEHLLTTVFNNFSYSKKAGWRVFWEKIRS</sequence>
<dbReference type="InterPro" id="IPR027443">
    <property type="entry name" value="IPNS-like_sf"/>
</dbReference>
<dbReference type="OrthoDB" id="288590at2759"/>